<dbReference type="Proteomes" id="UP001163105">
    <property type="component" value="Unassembled WGS sequence"/>
</dbReference>
<evidence type="ECO:0000259" key="1">
    <source>
        <dbReference type="Pfam" id="PF20150"/>
    </source>
</evidence>
<reference evidence="2" key="1">
    <citation type="submission" date="2023-01" db="EMBL/GenBank/DDBJ databases">
        <title>The growth and conidiation of Purpureocillium lavendulum are regulated by nitrogen source and histone H3K14 acetylation.</title>
        <authorList>
            <person name="Tang P."/>
            <person name="Han J."/>
            <person name="Zhang C."/>
            <person name="Tang P."/>
            <person name="Qi F."/>
            <person name="Zhang K."/>
            <person name="Liang L."/>
        </authorList>
    </citation>
    <scope>NUCLEOTIDE SEQUENCE</scope>
    <source>
        <strain evidence="2">YMF1.00683</strain>
    </source>
</reference>
<dbReference type="Pfam" id="PF20150">
    <property type="entry name" value="2EXR"/>
    <property type="match status" value="1"/>
</dbReference>
<name>A0AB34FM73_9HYPO</name>
<sequence length="492" mass="55489">MPTAAFNVPSEYRRFTLFAQLPPEIRLKVWEEYLKSPGASFIKVEPCDPTWRNRLLPPLLMVDDGEQDHQLLHLDEVSLAVKRESATSPAVPSRLVACYPVRPADISNYNTLHTDLATMNRTCRESSGVVSQLIAREGVLRLGNGALVALDESLDLVTLDYLPSDLHQTDCALQINFSCPDLDKVRRAAIRVSPMWKPARTFPAKCRTCHELHEVRDGGNCPTHLYQFLARHLPNLEEFYLMDYFVVEKSDSEKATWDILYGKDQGGSKCPATGTPAITSPACSCSLNRQTFRAKDRIFHEIIGDGSSDRAWKTDSKTSEIRDWLQDCFVRYCNKSSLARHKSPETVRFGILACQFNIPVPSPSKVRTYPSSGKLRPVRDRPTRAKACQGHKVYGRSPSAPFRLFRSDDGSVNFHEMPDRDIPTIWVGPAAKTRRLEQVAQAHIARHSVVDHEDQGRTWGGLLSFVFGKAGRNAFRFTFSWLGGSVKRWTNL</sequence>
<dbReference type="EMBL" id="JAQHRD010000006">
    <property type="protein sequence ID" value="KAJ6439481.1"/>
    <property type="molecule type" value="Genomic_DNA"/>
</dbReference>
<proteinExistence type="predicted"/>
<protein>
    <recommendedName>
        <fullName evidence="1">2EXR domain-containing protein</fullName>
    </recommendedName>
</protein>
<gene>
    <name evidence="2" type="ORF">O9K51_07366</name>
</gene>
<dbReference type="AlphaFoldDB" id="A0AB34FM73"/>
<evidence type="ECO:0000313" key="2">
    <source>
        <dbReference type="EMBL" id="KAJ6439481.1"/>
    </source>
</evidence>
<feature type="domain" description="2EXR" evidence="1">
    <location>
        <begin position="15"/>
        <end position="82"/>
    </location>
</feature>
<evidence type="ECO:0000313" key="3">
    <source>
        <dbReference type="Proteomes" id="UP001163105"/>
    </source>
</evidence>
<accession>A0AB34FM73</accession>
<keyword evidence="3" id="KW-1185">Reference proteome</keyword>
<dbReference type="InterPro" id="IPR045518">
    <property type="entry name" value="2EXR"/>
</dbReference>
<comment type="caution">
    <text evidence="2">The sequence shown here is derived from an EMBL/GenBank/DDBJ whole genome shotgun (WGS) entry which is preliminary data.</text>
</comment>
<organism evidence="2 3">
    <name type="scientific">Purpureocillium lavendulum</name>
    <dbReference type="NCBI Taxonomy" id="1247861"/>
    <lineage>
        <taxon>Eukaryota</taxon>
        <taxon>Fungi</taxon>
        <taxon>Dikarya</taxon>
        <taxon>Ascomycota</taxon>
        <taxon>Pezizomycotina</taxon>
        <taxon>Sordariomycetes</taxon>
        <taxon>Hypocreomycetidae</taxon>
        <taxon>Hypocreales</taxon>
        <taxon>Ophiocordycipitaceae</taxon>
        <taxon>Purpureocillium</taxon>
    </lineage>
</organism>